<keyword evidence="3 6" id="KW-0812">Transmembrane</keyword>
<evidence type="ECO:0000256" key="3">
    <source>
        <dbReference type="ARBA" id="ARBA00022692"/>
    </source>
</evidence>
<comment type="function">
    <text evidence="6">Binds the cellulose synthase activator, bis-(3'-5') cyclic diguanylic acid (c-di-GMP).</text>
</comment>
<dbReference type="Proteomes" id="UP000182258">
    <property type="component" value="Unassembled WGS sequence"/>
</dbReference>
<proteinExistence type="inferred from homology"/>
<dbReference type="STRING" id="728005.SAMN04488059_11137"/>
<keyword evidence="6" id="KW-0997">Cell inner membrane</keyword>
<evidence type="ECO:0000256" key="4">
    <source>
        <dbReference type="ARBA" id="ARBA00022989"/>
    </source>
</evidence>
<feature type="transmembrane region" description="Helical" evidence="6">
    <location>
        <begin position="719"/>
        <end position="742"/>
    </location>
</feature>
<keyword evidence="4 6" id="KW-1133">Transmembrane helix</keyword>
<dbReference type="Gene3D" id="2.60.120.260">
    <property type="entry name" value="Galactose-binding domain-like"/>
    <property type="match status" value="2"/>
</dbReference>
<feature type="chain" id="PRO_5015213427" description="Cyclic di-GMP-binding protein" evidence="6">
    <location>
        <begin position="22"/>
        <end position="748"/>
    </location>
</feature>
<evidence type="ECO:0000256" key="1">
    <source>
        <dbReference type="ARBA" id="ARBA00004162"/>
    </source>
</evidence>
<protein>
    <recommendedName>
        <fullName evidence="6">Cyclic di-GMP-binding protein</fullName>
    </recommendedName>
    <alternativeName>
        <fullName evidence="6">Cellulose synthase regulatory subunit</fullName>
    </alternativeName>
</protein>
<evidence type="ECO:0000256" key="6">
    <source>
        <dbReference type="RuleBase" id="RU365021"/>
    </source>
</evidence>
<organism evidence="8 9">
    <name type="scientific">Devosia psychrophila</name>
    <dbReference type="NCBI Taxonomy" id="728005"/>
    <lineage>
        <taxon>Bacteria</taxon>
        <taxon>Pseudomonadati</taxon>
        <taxon>Pseudomonadota</taxon>
        <taxon>Alphaproteobacteria</taxon>
        <taxon>Hyphomicrobiales</taxon>
        <taxon>Devosiaceae</taxon>
        <taxon>Devosia</taxon>
    </lineage>
</organism>
<keyword evidence="6" id="KW-0732">Signal</keyword>
<evidence type="ECO:0000313" key="9">
    <source>
        <dbReference type="Proteomes" id="UP000182258"/>
    </source>
</evidence>
<dbReference type="InterPro" id="IPR018513">
    <property type="entry name" value="Cell_synthase_bac"/>
</dbReference>
<sequence>MIRTRLLLAALLSSVVLPALAQPVPFDMTPESDLRQTQPPASAPAATPVAPQPVLPPRSQHFLLPSGSFRLTGEESRQALVVYLTQAQAEAPARLQLSYLNAVVVAPEVSHLDIRVNGTDLGRSAIASSSAPSVIALDLPGGLLRAGANTIEFLASQRHRTDCTVASTYELWTQIDSSTAMLSLEGADLGQVRQLADLAAVGLDANGNTTIRLITPDLTQPEATRVAIDLAQKLALALRVPNLHIEQAATLSETAMPGVLDVVLGPSGQLPDSLVQYAAQAGSGSIAALIPVPTGANTLLVSGPDWASVSQATEAIMTAAPVSDGRPRIDLPYAIPTMLGGQAVSLADLGVPTTEFNGRRYRTLFQFELPPDFYANLYGEAELVLDAAYSGDVQPGSEIDIYANGQIASATPLLRTDGGMLRHTIIRFPMTNLRAGRNELEVVVNLNAQSDQVCSPGWTGEAPVRFVFSSSTQFRLPDYARAAALPNLQGLTGSAWPYAEDQQVPVVLGEGPQAAMAAMTLLVRAATASGKVLPVTIASEGVLRPEENAILIMPLPEMSQPTLARIGLSHGAIASGATDEGAVLDQFRSGASQSNVFNGAASWMLGRVGLSLDDLRVLPRRDEPYPVAADSVVLAQSMQPEGGLWTVLTGNDEASMLAGMQRLAVTAQWRQVGGRVSTLAATDTNVTAVETVAPVLKLTQPFSIWNLRLVAANWFSGNILIFTAALGAAAMLLMLATALALGRVGRQK</sequence>
<reference evidence="8 9" key="1">
    <citation type="submission" date="2016-10" db="EMBL/GenBank/DDBJ databases">
        <authorList>
            <person name="de Groot N.N."/>
        </authorList>
    </citation>
    <scope>NUCLEOTIDE SEQUENCE [LARGE SCALE GENOMIC DNA]</scope>
    <source>
        <strain evidence="8 9">CGMCC 1.10210</strain>
    </source>
</reference>
<dbReference type="GO" id="GO:0006011">
    <property type="term" value="P:UDP-alpha-D-glucose metabolic process"/>
    <property type="evidence" value="ECO:0007669"/>
    <property type="project" value="InterPro"/>
</dbReference>
<dbReference type="UniPathway" id="UPA00694"/>
<comment type="pathway">
    <text evidence="6">Glycan metabolism; bacterial cellulose biosynthesis.</text>
</comment>
<feature type="signal peptide" evidence="6">
    <location>
        <begin position="1"/>
        <end position="21"/>
    </location>
</feature>
<dbReference type="GO" id="GO:0030244">
    <property type="term" value="P:cellulose biosynthetic process"/>
    <property type="evidence" value="ECO:0007669"/>
    <property type="project" value="UniProtKB-KW"/>
</dbReference>
<dbReference type="EMBL" id="FOMB01000011">
    <property type="protein sequence ID" value="SFC78370.1"/>
    <property type="molecule type" value="Genomic_DNA"/>
</dbReference>
<accession>A0A1I1M9P7</accession>
<keyword evidence="6" id="KW-0135">Cellulose biosynthesis</keyword>
<comment type="subunit">
    <text evidence="6">Tightly associated with the cellulose synthase catalytic subunit.</text>
</comment>
<gene>
    <name evidence="8" type="ORF">SAMN04488059_11137</name>
</gene>
<feature type="compositionally biased region" description="Low complexity" evidence="7">
    <location>
        <begin position="37"/>
        <end position="49"/>
    </location>
</feature>
<dbReference type="OrthoDB" id="7615145at2"/>
<dbReference type="AlphaFoldDB" id="A0A1I1M9P7"/>
<keyword evidence="6" id="KW-0973">c-di-GMP</keyword>
<dbReference type="GO" id="GO:0005886">
    <property type="term" value="C:plasma membrane"/>
    <property type="evidence" value="ECO:0007669"/>
    <property type="project" value="UniProtKB-SubCell"/>
</dbReference>
<name>A0A1I1M9P7_9HYPH</name>
<evidence type="ECO:0000256" key="7">
    <source>
        <dbReference type="SAM" id="MobiDB-lite"/>
    </source>
</evidence>
<keyword evidence="5 6" id="KW-0472">Membrane</keyword>
<dbReference type="RefSeq" id="WP_082102244.1">
    <property type="nucleotide sequence ID" value="NZ_FOMB01000011.1"/>
</dbReference>
<dbReference type="PANTHER" id="PTHR39083">
    <property type="entry name" value="CYCLIC DI-GMP-BINDING PROTEIN"/>
    <property type="match status" value="1"/>
</dbReference>
<feature type="region of interest" description="Disordered" evidence="7">
    <location>
        <begin position="28"/>
        <end position="52"/>
    </location>
</feature>
<comment type="similarity">
    <text evidence="6">Belongs to the AcsB/BcsB family.</text>
</comment>
<comment type="subcellular location">
    <subcellularLocation>
        <location evidence="6">Cell inner membrane</location>
    </subcellularLocation>
    <subcellularLocation>
        <location evidence="1">Cell membrane</location>
        <topology evidence="1">Single-pass membrane protein</topology>
    </subcellularLocation>
</comment>
<dbReference type="Pfam" id="PF03170">
    <property type="entry name" value="BcsB"/>
    <property type="match status" value="1"/>
</dbReference>
<evidence type="ECO:0000256" key="2">
    <source>
        <dbReference type="ARBA" id="ARBA00022475"/>
    </source>
</evidence>
<evidence type="ECO:0000313" key="8">
    <source>
        <dbReference type="EMBL" id="SFC78370.1"/>
    </source>
</evidence>
<dbReference type="PANTHER" id="PTHR39083:SF1">
    <property type="entry name" value="CYCLIC DI-GMP-BINDING PROTEIN"/>
    <property type="match status" value="1"/>
</dbReference>
<keyword evidence="2 6" id="KW-1003">Cell membrane</keyword>
<evidence type="ECO:0000256" key="5">
    <source>
        <dbReference type="ARBA" id="ARBA00023136"/>
    </source>
</evidence>